<accession>A0ABZ2QF46</accession>
<dbReference type="Proteomes" id="UP001626628">
    <property type="component" value="Chromosome"/>
</dbReference>
<keyword evidence="4" id="KW-0443">Lipid metabolism</keyword>
<evidence type="ECO:0000313" key="6">
    <source>
        <dbReference type="EMBL" id="WXK74740.1"/>
    </source>
</evidence>
<dbReference type="Pfam" id="PF13444">
    <property type="entry name" value="Acetyltransf_5"/>
    <property type="match status" value="1"/>
</dbReference>
<dbReference type="PANTHER" id="PTHR37323">
    <property type="entry name" value="GCN5-RELATED N-ACETYLTRANSFERASE"/>
    <property type="match status" value="1"/>
</dbReference>
<evidence type="ECO:0000256" key="4">
    <source>
        <dbReference type="ARBA" id="ARBA00023098"/>
    </source>
</evidence>
<name>A0ABZ2QF46_9ACTN</name>
<dbReference type="InterPro" id="IPR052351">
    <property type="entry name" value="Ornithine_N-alpha-AT"/>
</dbReference>
<dbReference type="RefSeq" id="WP_407284970.1">
    <property type="nucleotide sequence ID" value="NZ_CP147982.1"/>
</dbReference>
<keyword evidence="3 6" id="KW-0808">Transferase</keyword>
<dbReference type="EMBL" id="CP147982">
    <property type="protein sequence ID" value="WXK74740.1"/>
    <property type="molecule type" value="Genomic_DNA"/>
</dbReference>
<dbReference type="SUPFAM" id="SSF55729">
    <property type="entry name" value="Acyl-CoA N-acyltransferases (Nat)"/>
    <property type="match status" value="1"/>
</dbReference>
<sequence>MSSPEVPVIPPAAGTYPAYTLSLARHERDVLAAQRLRHLVFVEELGAELDIDGLDGHCDHLLAHEEGTGALVASCRLLSPKGALAAGRCCAETDFDLSGHRRLRGDLVEISRACIHPDHRGGTLVPLMTLGVARYVVRTGHEWVGAHCRVPLGDRGELASAVWQMVAPRHLSPEEYRVTPRVPLRQTGVCAPLDPQLIPPLVSGALSLGAWVCGEPAYSPRLGTAALYVLMSMRRVDPSHLRHLPDVASA</sequence>
<evidence type="ECO:0000256" key="1">
    <source>
        <dbReference type="ARBA" id="ARBA00005189"/>
    </source>
</evidence>
<organism evidence="6 7">
    <name type="scientific">Streptomyces sirii</name>
    <dbReference type="NCBI Taxonomy" id="3127701"/>
    <lineage>
        <taxon>Bacteria</taxon>
        <taxon>Bacillati</taxon>
        <taxon>Actinomycetota</taxon>
        <taxon>Actinomycetes</taxon>
        <taxon>Kitasatosporales</taxon>
        <taxon>Streptomycetaceae</taxon>
        <taxon>Streptomyces</taxon>
    </lineage>
</organism>
<evidence type="ECO:0000256" key="5">
    <source>
        <dbReference type="ARBA" id="ARBA00023315"/>
    </source>
</evidence>
<gene>
    <name evidence="6" type="ORF">WAB15_01450</name>
</gene>
<keyword evidence="2" id="KW-0444">Lipid biosynthesis</keyword>
<protein>
    <submittedName>
        <fullName evidence="6">GNAT family N-acyltransferase</fullName>
        <ecNumber evidence="6">2.3.1.-</ecNumber>
    </submittedName>
</protein>
<keyword evidence="5 6" id="KW-0012">Acyltransferase</keyword>
<dbReference type="EC" id="2.3.1.-" evidence="6"/>
<evidence type="ECO:0000313" key="7">
    <source>
        <dbReference type="Proteomes" id="UP001626628"/>
    </source>
</evidence>
<dbReference type="InterPro" id="IPR016181">
    <property type="entry name" value="Acyl_CoA_acyltransferase"/>
</dbReference>
<keyword evidence="7" id="KW-1185">Reference proteome</keyword>
<evidence type="ECO:0000256" key="2">
    <source>
        <dbReference type="ARBA" id="ARBA00022516"/>
    </source>
</evidence>
<dbReference type="Gene3D" id="3.40.630.30">
    <property type="match status" value="1"/>
</dbReference>
<dbReference type="GO" id="GO:0016746">
    <property type="term" value="F:acyltransferase activity"/>
    <property type="evidence" value="ECO:0007669"/>
    <property type="project" value="UniProtKB-KW"/>
</dbReference>
<comment type="pathway">
    <text evidence="1">Lipid metabolism.</text>
</comment>
<evidence type="ECO:0000256" key="3">
    <source>
        <dbReference type="ARBA" id="ARBA00022679"/>
    </source>
</evidence>
<dbReference type="PANTHER" id="PTHR37323:SF1">
    <property type="entry name" value="L-ORNITHINE N(ALPHA)-ACYLTRANSFERASE"/>
    <property type="match status" value="1"/>
</dbReference>
<proteinExistence type="predicted"/>
<reference evidence="6 7" key="1">
    <citation type="submission" date="2024-03" db="EMBL/GenBank/DDBJ databases">
        <title>The complete genome of Streptomyces sirii sp.nov.</title>
        <authorList>
            <person name="Zakalyukina Y.V."/>
            <person name="Belik A.R."/>
            <person name="Biryukov M.V."/>
            <person name="Baturina O.A."/>
            <person name="Kabilov M.R."/>
        </authorList>
    </citation>
    <scope>NUCLEOTIDE SEQUENCE [LARGE SCALE GENOMIC DNA]</scope>
    <source>
        <strain evidence="6 7">BP-8</strain>
    </source>
</reference>